<dbReference type="STRING" id="105231.A0A1Y1IEM9"/>
<dbReference type="Proteomes" id="UP000054558">
    <property type="component" value="Unassembled WGS sequence"/>
</dbReference>
<dbReference type="PANTHER" id="PTHR33129:SF1">
    <property type="entry name" value="ATP-BINDING PROTEIN"/>
    <property type="match status" value="1"/>
</dbReference>
<evidence type="ECO:0000256" key="1">
    <source>
        <dbReference type="SAM" id="MobiDB-lite"/>
    </source>
</evidence>
<sequence>MDAIQAVELQVAKVNEEIDALSTEIKEAKEKIGRAEAAGNESEVQRWEKEKDQLRDKEKQLRKEKEQLRDEKARLLSAATAGPSTSADISVPPQALSDFWAALPHAAWSDDGKVLTLAKGTNFLGKAKLGSQLYLRACYPSLQREVSRLFAQEDSKGKKKNGAVAIIGNPGIGKSIFGYLLLYQWATEDPPPPVVVVKRGFCSRPTLLTKDGCFLLDEKSLADQLSRPEVRYLVDGLNPMDVGDMPDGAQMVLVTSPDPRIYKEPWKTGGYRMRYMDVWTWEELESCQAGVFPDLDPDESKVRYDRWGGIPRFVLEKVDSDAQALLEQAICRTSLKVLVESVGSEAAPNEASHKLLHLRVREDFETTVMEMASVYVTHRVAYQLWKNEKENLRMFLSSSEGEGSVGALRGNLWEGFCHARLIQGGRFRIRELSDPLLTTSIKILNPPPGAAPFIFDSWQDIQGKQNGQYLRPRSRTNESVDSAVQPNVLFQITVSKRHDLKGAGLKKAIEFLQQNGPGAVELCFTLPSDSFMKFQGSEIKQCTGIAAVRNAVKQFALEVSF</sequence>
<evidence type="ECO:0000313" key="2">
    <source>
        <dbReference type="EMBL" id="GAQ89063.1"/>
    </source>
</evidence>
<feature type="region of interest" description="Disordered" evidence="1">
    <location>
        <begin position="33"/>
        <end position="67"/>
    </location>
</feature>
<dbReference type="EMBL" id="DF237433">
    <property type="protein sequence ID" value="GAQ89063.1"/>
    <property type="molecule type" value="Genomic_DNA"/>
</dbReference>
<dbReference type="InterPro" id="IPR052980">
    <property type="entry name" value="Crinkler_effector"/>
</dbReference>
<dbReference type="AlphaFoldDB" id="A0A1Y1IEM9"/>
<protein>
    <submittedName>
        <fullName evidence="2">Uncharacterized protein</fullName>
    </submittedName>
</protein>
<organism evidence="2 3">
    <name type="scientific">Klebsormidium nitens</name>
    <name type="common">Green alga</name>
    <name type="synonym">Ulothrix nitens</name>
    <dbReference type="NCBI Taxonomy" id="105231"/>
    <lineage>
        <taxon>Eukaryota</taxon>
        <taxon>Viridiplantae</taxon>
        <taxon>Streptophyta</taxon>
        <taxon>Klebsormidiophyceae</taxon>
        <taxon>Klebsormidiales</taxon>
        <taxon>Klebsormidiaceae</taxon>
        <taxon>Klebsormidium</taxon>
    </lineage>
</organism>
<dbReference type="OMA" id="YSHRILE"/>
<feature type="compositionally biased region" description="Basic and acidic residues" evidence="1">
    <location>
        <begin position="43"/>
        <end position="67"/>
    </location>
</feature>
<gene>
    <name evidence="2" type="ORF">KFL_004840030</name>
</gene>
<dbReference type="PANTHER" id="PTHR33129">
    <property type="entry name" value="PROTEIN KINASE DOMAIN-CONTAINING PROTEIN-RELATED"/>
    <property type="match status" value="1"/>
</dbReference>
<proteinExistence type="predicted"/>
<reference evidence="2 3" key="1">
    <citation type="journal article" date="2014" name="Nat. Commun.">
        <title>Klebsormidium flaccidum genome reveals primary factors for plant terrestrial adaptation.</title>
        <authorList>
            <person name="Hori K."/>
            <person name="Maruyama F."/>
            <person name="Fujisawa T."/>
            <person name="Togashi T."/>
            <person name="Yamamoto N."/>
            <person name="Seo M."/>
            <person name="Sato S."/>
            <person name="Yamada T."/>
            <person name="Mori H."/>
            <person name="Tajima N."/>
            <person name="Moriyama T."/>
            <person name="Ikeuchi M."/>
            <person name="Watanabe M."/>
            <person name="Wada H."/>
            <person name="Kobayashi K."/>
            <person name="Saito M."/>
            <person name="Masuda T."/>
            <person name="Sasaki-Sekimoto Y."/>
            <person name="Mashiguchi K."/>
            <person name="Awai K."/>
            <person name="Shimojima M."/>
            <person name="Masuda S."/>
            <person name="Iwai M."/>
            <person name="Nobusawa T."/>
            <person name="Narise T."/>
            <person name="Kondo S."/>
            <person name="Saito H."/>
            <person name="Sato R."/>
            <person name="Murakawa M."/>
            <person name="Ihara Y."/>
            <person name="Oshima-Yamada Y."/>
            <person name="Ohtaka K."/>
            <person name="Satoh M."/>
            <person name="Sonobe K."/>
            <person name="Ishii M."/>
            <person name="Ohtani R."/>
            <person name="Kanamori-Sato M."/>
            <person name="Honoki R."/>
            <person name="Miyazaki D."/>
            <person name="Mochizuki H."/>
            <person name="Umetsu J."/>
            <person name="Higashi K."/>
            <person name="Shibata D."/>
            <person name="Kamiya Y."/>
            <person name="Sato N."/>
            <person name="Nakamura Y."/>
            <person name="Tabata S."/>
            <person name="Ida S."/>
            <person name="Kurokawa K."/>
            <person name="Ohta H."/>
        </authorList>
    </citation>
    <scope>NUCLEOTIDE SEQUENCE [LARGE SCALE GENOMIC DNA]</scope>
    <source>
        <strain evidence="2 3">NIES-2285</strain>
    </source>
</reference>
<evidence type="ECO:0000313" key="3">
    <source>
        <dbReference type="Proteomes" id="UP000054558"/>
    </source>
</evidence>
<name>A0A1Y1IEM9_KLENI</name>
<keyword evidence="3" id="KW-1185">Reference proteome</keyword>
<dbReference type="OrthoDB" id="544992at2759"/>
<accession>A0A1Y1IEM9</accession>